<name>A0ABU8WW50_9BURK</name>
<keyword evidence="4" id="KW-1185">Reference proteome</keyword>
<feature type="domain" description="Novel STAND NTPase 1" evidence="2">
    <location>
        <begin position="15"/>
        <end position="430"/>
    </location>
</feature>
<proteinExistence type="predicted"/>
<comment type="caution">
    <text evidence="3">The sequence shown here is derived from an EMBL/GenBank/DDBJ whole genome shotgun (WGS) entry which is preliminary data.</text>
</comment>
<keyword evidence="3" id="KW-0547">Nucleotide-binding</keyword>
<evidence type="ECO:0000256" key="1">
    <source>
        <dbReference type="SAM" id="Coils"/>
    </source>
</evidence>
<accession>A0ABU8WW50</accession>
<feature type="coiled-coil region" evidence="1">
    <location>
        <begin position="473"/>
        <end position="501"/>
    </location>
</feature>
<evidence type="ECO:0000259" key="2">
    <source>
        <dbReference type="Pfam" id="PF20703"/>
    </source>
</evidence>
<gene>
    <name evidence="3" type="ORF">WKW82_33500</name>
</gene>
<dbReference type="GO" id="GO:0005524">
    <property type="term" value="F:ATP binding"/>
    <property type="evidence" value="ECO:0007669"/>
    <property type="project" value="UniProtKB-KW"/>
</dbReference>
<dbReference type="Pfam" id="PF20703">
    <property type="entry name" value="nSTAND1"/>
    <property type="match status" value="1"/>
</dbReference>
<protein>
    <submittedName>
        <fullName evidence="3">ATP-binding protein</fullName>
    </submittedName>
</protein>
<evidence type="ECO:0000313" key="3">
    <source>
        <dbReference type="EMBL" id="MEJ8851594.1"/>
    </source>
</evidence>
<organism evidence="3 4">
    <name type="scientific">Variovorax rhizosphaerae</name>
    <dbReference type="NCBI Taxonomy" id="1836200"/>
    <lineage>
        <taxon>Bacteria</taxon>
        <taxon>Pseudomonadati</taxon>
        <taxon>Pseudomonadota</taxon>
        <taxon>Betaproteobacteria</taxon>
        <taxon>Burkholderiales</taxon>
        <taxon>Comamonadaceae</taxon>
        <taxon>Variovorax</taxon>
    </lineage>
</organism>
<evidence type="ECO:0000313" key="4">
    <source>
        <dbReference type="Proteomes" id="UP001385892"/>
    </source>
</evidence>
<sequence>MSDDDAVALVLPLGPYPGLRPFEMSEWPIFFGRERMVDAVVASLLKKHMVVVHGDSGAGKSSLIRAGVLPRLHQEQSLGGNRWRTCVALPGGGPLRQLAVALADLDGRAGDEAHVFALRRALNLGGRAPQALADLLLEGDDDHLCLLIDQFEELFEHARMAGGEAEARGLTDFLVAMAVTPPRGLYLAVTMRSEYLGACAHFPGLAEAVNKHQYLLPPMGTADLLRAIREPAGLYGGEVEPALAERLALDAQGPDGLPLVQHALMLMSPATPDTEGWRLTLDQYPADGLGGMLSRHADTVARAALSSGHPRLVEDLMRALTAKNAEGHAVRRQPRQTLAALAAVCGVTPGTLRPVVDAMRMDGVSFLTPRCTPADTQTLDDGQGIDIGHEALIRCWKALADPVQGWLEKEFRNGLVWRSLLVQADSFDRNVRNVLSPATTEERTNWLRRRTPAWADRYGGGWDRVQALMDASVAAHELQIQEEADARSREEQERLHEQELKAHLEVAVEKGRRDRLFKWAFAVSSLLFILAGFNAYSAYVDRNIAIRETANAAAAADKLQISLDETEAKRKVLESSLAVISSELDQLRHAYAAAPVSGETRKKIEEAQSSIAQQVNKLSYAASVSPRIYFHIAEESQRAAARALELRVEAGRVDNMPVVVPGIELIDAPPPENQLRCFKAEECKQYGNALLELVNARLASPKFILKDFSEKYGSSTSIRPLHFEIYFARGPISVSDNTR</sequence>
<dbReference type="Proteomes" id="UP001385892">
    <property type="component" value="Unassembled WGS sequence"/>
</dbReference>
<feature type="coiled-coil region" evidence="1">
    <location>
        <begin position="556"/>
        <end position="583"/>
    </location>
</feature>
<dbReference type="InterPro" id="IPR049052">
    <property type="entry name" value="nSTAND1"/>
</dbReference>
<dbReference type="InterPro" id="IPR027417">
    <property type="entry name" value="P-loop_NTPase"/>
</dbReference>
<dbReference type="EMBL" id="JBBKZT010000024">
    <property type="protein sequence ID" value="MEJ8851594.1"/>
    <property type="molecule type" value="Genomic_DNA"/>
</dbReference>
<dbReference type="RefSeq" id="WP_340347287.1">
    <property type="nucleotide sequence ID" value="NZ_JBBKZT010000024.1"/>
</dbReference>
<dbReference type="SUPFAM" id="SSF52540">
    <property type="entry name" value="P-loop containing nucleoside triphosphate hydrolases"/>
    <property type="match status" value="1"/>
</dbReference>
<reference evidence="3 4" key="1">
    <citation type="submission" date="2024-03" db="EMBL/GenBank/DDBJ databases">
        <title>Novel species of the genus Variovorax.</title>
        <authorList>
            <person name="Liu Q."/>
            <person name="Xin Y.-H."/>
        </authorList>
    </citation>
    <scope>NUCLEOTIDE SEQUENCE [LARGE SCALE GENOMIC DNA]</scope>
    <source>
        <strain evidence="3 4">KACC 18900</strain>
    </source>
</reference>
<keyword evidence="1" id="KW-0175">Coiled coil</keyword>
<keyword evidence="3" id="KW-0067">ATP-binding</keyword>